<dbReference type="GO" id="GO:0008270">
    <property type="term" value="F:zinc ion binding"/>
    <property type="evidence" value="ECO:0007669"/>
    <property type="project" value="UniProtKB-UniRule"/>
</dbReference>
<dbReference type="SMART" id="SM00868">
    <property type="entry name" value="zf-AD"/>
    <property type="match status" value="1"/>
</dbReference>
<dbReference type="InterPro" id="IPR013087">
    <property type="entry name" value="Znf_C2H2_type"/>
</dbReference>
<protein>
    <submittedName>
        <fullName evidence="6">Uncharacterized protein</fullName>
    </submittedName>
</protein>
<feature type="region of interest" description="Disordered" evidence="3">
    <location>
        <begin position="455"/>
        <end position="483"/>
    </location>
</feature>
<feature type="compositionally biased region" description="Low complexity" evidence="3">
    <location>
        <begin position="798"/>
        <end position="817"/>
    </location>
</feature>
<gene>
    <name evidence="6" type="ORF">PSYICH_LOCUS13599</name>
</gene>
<reference evidence="6" key="1">
    <citation type="submission" date="2022-01" db="EMBL/GenBank/DDBJ databases">
        <authorList>
            <person name="King R."/>
        </authorList>
    </citation>
    <scope>NUCLEOTIDE SEQUENCE</scope>
</reference>
<feature type="compositionally biased region" description="Basic and acidic residues" evidence="3">
    <location>
        <begin position="554"/>
        <end position="567"/>
    </location>
</feature>
<evidence type="ECO:0000259" key="5">
    <source>
        <dbReference type="PROSITE" id="PS51915"/>
    </source>
</evidence>
<accession>A0A9P0D712</accession>
<feature type="compositionally biased region" description="Basic and acidic residues" evidence="3">
    <location>
        <begin position="455"/>
        <end position="465"/>
    </location>
</feature>
<feature type="region of interest" description="Disordered" evidence="3">
    <location>
        <begin position="910"/>
        <end position="940"/>
    </location>
</feature>
<feature type="domain" description="ZAD" evidence="5">
    <location>
        <begin position="12"/>
        <end position="87"/>
    </location>
</feature>
<dbReference type="Proteomes" id="UP001153636">
    <property type="component" value="Chromosome 7"/>
</dbReference>
<keyword evidence="7" id="KW-1185">Reference proteome</keyword>
<evidence type="ECO:0000256" key="2">
    <source>
        <dbReference type="PROSITE-ProRule" id="PRU01263"/>
    </source>
</evidence>
<feature type="region of interest" description="Disordered" evidence="3">
    <location>
        <begin position="629"/>
        <end position="655"/>
    </location>
</feature>
<proteinExistence type="predicted"/>
<evidence type="ECO:0000256" key="1">
    <source>
        <dbReference type="PROSITE-ProRule" id="PRU00042"/>
    </source>
</evidence>
<evidence type="ECO:0000313" key="6">
    <source>
        <dbReference type="EMBL" id="CAH1113596.1"/>
    </source>
</evidence>
<organism evidence="6 7">
    <name type="scientific">Psylliodes chrysocephalus</name>
    <dbReference type="NCBI Taxonomy" id="3402493"/>
    <lineage>
        <taxon>Eukaryota</taxon>
        <taxon>Metazoa</taxon>
        <taxon>Ecdysozoa</taxon>
        <taxon>Arthropoda</taxon>
        <taxon>Hexapoda</taxon>
        <taxon>Insecta</taxon>
        <taxon>Pterygota</taxon>
        <taxon>Neoptera</taxon>
        <taxon>Endopterygota</taxon>
        <taxon>Coleoptera</taxon>
        <taxon>Polyphaga</taxon>
        <taxon>Cucujiformia</taxon>
        <taxon>Chrysomeloidea</taxon>
        <taxon>Chrysomelidae</taxon>
        <taxon>Galerucinae</taxon>
        <taxon>Alticini</taxon>
        <taxon>Psylliodes</taxon>
    </lineage>
</organism>
<evidence type="ECO:0000259" key="4">
    <source>
        <dbReference type="PROSITE" id="PS50157"/>
    </source>
</evidence>
<keyword evidence="2" id="KW-0479">Metal-binding</keyword>
<sequence>MNESSTDAVNHLICRLCSHKARLISLFKGKSRSIRDLIRKMVAVTIGIKYEEDNYFDCICSSCIIETYNLLVFKTKCLKNEEKLQALIPNIPKKSDSGTKLSDIELPNYTELKHILTNWLRTKSFISTESSGSSGESSSSPACAKTKIDKSTQTHSPKCFNVSIQNAFMPIIPKVTIETQTNLIKTINADIQCNLGKKESSKRPRIKDKYTQCDLLKIQTKKPKGFFDVYTQTIDLKTENNNEAIITGKYDSDKYSCVHKTLNNRIKNINSDKNKTKKLKDKLKQHKSSKNIDELFEPLKTDKAAVGLEFTIKKNSSDSSNDSTELKMVDNSCNLTQASNKAQSHEKFTDNLQVEKVNDSGDKLVTETLIKSSKQDESKNVRPRRNLSLKSELKTPSPLQVKETLPKIITAPLNTTDTNSTEASDKAHLNENITDNLQAEQVNDSGDKLVTEMLIKDSKQDENKNVRPRRNLSSKSKLKTPSPLKVTETLPIIKSPLNTTDTKKSGRIANKSHLSQSDERATSGLLKVTEPVTSPKVKETNVHTETPCQSNKNRRSEDRKVDSEYLRPKRKQCLKPETPPNINRLQIKETLPIITKSPCNTDSQKCERLQLGQSNERATSGLLKVAEPVTSPKVKETNIPSETSSQPNKNRSEYRKIETEYLRPKRKSCLKPETPPNINRSQIKEALPNITKSPLDSEKFERLSNKLELSQSNEKATSRLLKVTEPVTSPNVKETNSPIEISFQSNKNLPFPDSSVYKLLNVDCQKSDLLEVKVEQDSPNLINLDTSIVLKSSPVSYDNEPSPNNEPSLNDDSPNSSGLLQTTGKVEYLRTCPECGRIIHTKNELVEHRKSHMKCYLCKKRFKSIKKTKEHMNSDCIRKLDSTNPVITLMKIEDCQTLTNQYPNVLEQITQSPKKRRRNDHSEENSSRKKIVFLPSTSSE</sequence>
<feature type="region of interest" description="Disordered" evidence="3">
    <location>
        <begin position="495"/>
        <end position="567"/>
    </location>
</feature>
<feature type="region of interest" description="Disordered" evidence="3">
    <location>
        <begin position="793"/>
        <end position="820"/>
    </location>
</feature>
<feature type="binding site" evidence="2">
    <location>
        <position position="14"/>
    </location>
    <ligand>
        <name>Zn(2+)</name>
        <dbReference type="ChEBI" id="CHEBI:29105"/>
    </ligand>
</feature>
<name>A0A9P0D712_9CUCU</name>
<dbReference type="PROSITE" id="PS51915">
    <property type="entry name" value="ZAD"/>
    <property type="match status" value="1"/>
</dbReference>
<feature type="domain" description="C2H2-type" evidence="4">
    <location>
        <begin position="830"/>
        <end position="852"/>
    </location>
</feature>
<keyword evidence="2" id="KW-0862">Zinc</keyword>
<dbReference type="EMBL" id="OV651819">
    <property type="protein sequence ID" value="CAH1113596.1"/>
    <property type="molecule type" value="Genomic_DNA"/>
</dbReference>
<keyword evidence="1" id="KW-0863">Zinc-finger</keyword>
<feature type="compositionally biased region" description="Basic residues" evidence="3">
    <location>
        <begin position="466"/>
        <end position="478"/>
    </location>
</feature>
<dbReference type="OrthoDB" id="6783516at2759"/>
<feature type="compositionally biased region" description="Low complexity" evidence="3">
    <location>
        <begin position="129"/>
        <end position="140"/>
    </location>
</feature>
<feature type="binding site" evidence="2">
    <location>
        <position position="63"/>
    </location>
    <ligand>
        <name>Zn(2+)</name>
        <dbReference type="ChEBI" id="CHEBI:29105"/>
    </ligand>
</feature>
<dbReference type="GO" id="GO:0005634">
    <property type="term" value="C:nucleus"/>
    <property type="evidence" value="ECO:0007669"/>
    <property type="project" value="InterPro"/>
</dbReference>
<feature type="region of interest" description="Disordered" evidence="3">
    <location>
        <begin position="369"/>
        <end position="399"/>
    </location>
</feature>
<feature type="binding site" evidence="2">
    <location>
        <position position="60"/>
    </location>
    <ligand>
        <name>Zn(2+)</name>
        <dbReference type="ChEBI" id="CHEBI:29105"/>
    </ligand>
</feature>
<dbReference type="PROSITE" id="PS50157">
    <property type="entry name" value="ZINC_FINGER_C2H2_2"/>
    <property type="match status" value="1"/>
</dbReference>
<evidence type="ECO:0000256" key="3">
    <source>
        <dbReference type="SAM" id="MobiDB-lite"/>
    </source>
</evidence>
<feature type="region of interest" description="Disordered" evidence="3">
    <location>
        <begin position="129"/>
        <end position="149"/>
    </location>
</feature>
<evidence type="ECO:0000313" key="7">
    <source>
        <dbReference type="Proteomes" id="UP001153636"/>
    </source>
</evidence>
<dbReference type="Pfam" id="PF07776">
    <property type="entry name" value="zf-AD"/>
    <property type="match status" value="1"/>
</dbReference>
<feature type="binding site" evidence="2">
    <location>
        <position position="17"/>
    </location>
    <ligand>
        <name>Zn(2+)</name>
        <dbReference type="ChEBI" id="CHEBI:29105"/>
    </ligand>
</feature>
<dbReference type="InterPro" id="IPR012934">
    <property type="entry name" value="Znf_AD"/>
</dbReference>
<dbReference type="AlphaFoldDB" id="A0A9P0D712"/>
<feature type="compositionally biased region" description="Polar residues" evidence="3">
    <location>
        <begin position="638"/>
        <end position="649"/>
    </location>
</feature>
<dbReference type="PROSITE" id="PS00028">
    <property type="entry name" value="ZINC_FINGER_C2H2_1"/>
    <property type="match status" value="1"/>
</dbReference>